<dbReference type="PANTHER" id="PTHR43163:SF6">
    <property type="entry name" value="DIPEPTIDE TRANSPORT SYSTEM PERMEASE PROTEIN DPPB-RELATED"/>
    <property type="match status" value="1"/>
</dbReference>
<keyword evidence="5 7" id="KW-1133">Transmembrane helix</keyword>
<keyword evidence="6 7" id="KW-0472">Membrane</keyword>
<reference evidence="10" key="1">
    <citation type="submission" date="2016-10" db="EMBL/GenBank/DDBJ databases">
        <authorList>
            <person name="Varghese N."/>
        </authorList>
    </citation>
    <scope>NUCLEOTIDE SEQUENCE [LARGE SCALE GENOMIC DNA]</scope>
    <source>
        <strain evidence="10">DSM 17980</strain>
    </source>
</reference>
<comment type="subcellular location">
    <subcellularLocation>
        <location evidence="1 7">Cell membrane</location>
        <topology evidence="1 7">Multi-pass membrane protein</topology>
    </subcellularLocation>
</comment>
<evidence type="ECO:0000259" key="8">
    <source>
        <dbReference type="PROSITE" id="PS50928"/>
    </source>
</evidence>
<dbReference type="GO" id="GO:0005886">
    <property type="term" value="C:plasma membrane"/>
    <property type="evidence" value="ECO:0007669"/>
    <property type="project" value="UniProtKB-SubCell"/>
</dbReference>
<dbReference type="eggNOG" id="COG0601">
    <property type="taxonomic scope" value="Bacteria"/>
</dbReference>
<sequence>MGTYVVRRVLGMIPMVFLITVFVFLIMHAAPGNAFDAIMNPAIKDIEQLKEQLEHNAGLDQPLWWQYVHWLGLFVTGNWGFSFTHHVPVTDLVGPAIRNTLILGILAEVLTIAVGVPFGILQARNPYGKFDYTSNIVLFCLYSVPFFVFAIFMIYFFAIDLQWFPAQGSTGTGPNAGTLGDHLYHALLPALSLAVVNSTVYSRYTRGSMLDVARKDYVRTARAKGLEEGRVFTKHVFRNGMIPIVTQFGLDFGNMVGGLIITEGIFQYQGMGQLVIDAVNGRDYNVIMATTVLIAIGVLIGNLLADILYAVVDPRIRYD</sequence>
<gene>
    <name evidence="9" type="ORF">SAMN05421543_103107</name>
</gene>
<dbReference type="InterPro" id="IPR035906">
    <property type="entry name" value="MetI-like_sf"/>
</dbReference>
<keyword evidence="10" id="KW-1185">Reference proteome</keyword>
<keyword evidence="3" id="KW-1003">Cell membrane</keyword>
<evidence type="ECO:0000256" key="6">
    <source>
        <dbReference type="ARBA" id="ARBA00023136"/>
    </source>
</evidence>
<dbReference type="GO" id="GO:0055085">
    <property type="term" value="P:transmembrane transport"/>
    <property type="evidence" value="ECO:0007669"/>
    <property type="project" value="InterPro"/>
</dbReference>
<evidence type="ECO:0000313" key="10">
    <source>
        <dbReference type="Proteomes" id="UP000183508"/>
    </source>
</evidence>
<feature type="transmembrane region" description="Helical" evidence="7">
    <location>
        <begin position="101"/>
        <end position="123"/>
    </location>
</feature>
<organism evidence="9 10">
    <name type="scientific">Alicyclobacillus macrosporangiidus</name>
    <dbReference type="NCBI Taxonomy" id="392015"/>
    <lineage>
        <taxon>Bacteria</taxon>
        <taxon>Bacillati</taxon>
        <taxon>Bacillota</taxon>
        <taxon>Bacilli</taxon>
        <taxon>Bacillales</taxon>
        <taxon>Alicyclobacillaceae</taxon>
        <taxon>Alicyclobacillus</taxon>
    </lineage>
</organism>
<feature type="transmembrane region" description="Helical" evidence="7">
    <location>
        <begin position="286"/>
        <end position="312"/>
    </location>
</feature>
<protein>
    <submittedName>
        <fullName evidence="9">Peptide/nickel transport system permease protein</fullName>
    </submittedName>
</protein>
<dbReference type="Pfam" id="PF00528">
    <property type="entry name" value="BPD_transp_1"/>
    <property type="match status" value="1"/>
</dbReference>
<dbReference type="STRING" id="392015.SAMN05421543_103107"/>
<comment type="similarity">
    <text evidence="7">Belongs to the binding-protein-dependent transport system permease family.</text>
</comment>
<feature type="domain" description="ABC transmembrane type-1" evidence="8">
    <location>
        <begin position="97"/>
        <end position="305"/>
    </location>
</feature>
<name>A0A1I7GWS5_9BACL</name>
<evidence type="ECO:0000256" key="7">
    <source>
        <dbReference type="RuleBase" id="RU363032"/>
    </source>
</evidence>
<dbReference type="Pfam" id="PF19300">
    <property type="entry name" value="BPD_transp_1_N"/>
    <property type="match status" value="1"/>
</dbReference>
<dbReference type="AlphaFoldDB" id="A0A1I7GWS5"/>
<evidence type="ECO:0000256" key="4">
    <source>
        <dbReference type="ARBA" id="ARBA00022692"/>
    </source>
</evidence>
<dbReference type="RefSeq" id="WP_074949942.1">
    <property type="nucleotide sequence ID" value="NZ_FPBV01000003.1"/>
</dbReference>
<keyword evidence="2 7" id="KW-0813">Transport</keyword>
<evidence type="ECO:0000256" key="2">
    <source>
        <dbReference type="ARBA" id="ARBA00022448"/>
    </source>
</evidence>
<dbReference type="SUPFAM" id="SSF161098">
    <property type="entry name" value="MetI-like"/>
    <property type="match status" value="1"/>
</dbReference>
<dbReference type="Gene3D" id="1.10.3720.10">
    <property type="entry name" value="MetI-like"/>
    <property type="match status" value="1"/>
</dbReference>
<evidence type="ECO:0000313" key="9">
    <source>
        <dbReference type="EMBL" id="SFU52879.1"/>
    </source>
</evidence>
<dbReference type="EMBL" id="FPBV01000003">
    <property type="protein sequence ID" value="SFU52879.1"/>
    <property type="molecule type" value="Genomic_DNA"/>
</dbReference>
<evidence type="ECO:0000256" key="1">
    <source>
        <dbReference type="ARBA" id="ARBA00004651"/>
    </source>
</evidence>
<dbReference type="CDD" id="cd06261">
    <property type="entry name" value="TM_PBP2"/>
    <property type="match status" value="1"/>
</dbReference>
<feature type="transmembrane region" description="Helical" evidence="7">
    <location>
        <begin position="135"/>
        <end position="158"/>
    </location>
</feature>
<dbReference type="PROSITE" id="PS50928">
    <property type="entry name" value="ABC_TM1"/>
    <property type="match status" value="1"/>
</dbReference>
<evidence type="ECO:0000256" key="5">
    <source>
        <dbReference type="ARBA" id="ARBA00022989"/>
    </source>
</evidence>
<dbReference type="Proteomes" id="UP000183508">
    <property type="component" value="Unassembled WGS sequence"/>
</dbReference>
<evidence type="ECO:0000256" key="3">
    <source>
        <dbReference type="ARBA" id="ARBA00022475"/>
    </source>
</evidence>
<keyword evidence="4 7" id="KW-0812">Transmembrane</keyword>
<feature type="transmembrane region" description="Helical" evidence="7">
    <location>
        <begin position="183"/>
        <end position="201"/>
    </location>
</feature>
<dbReference type="InterPro" id="IPR000515">
    <property type="entry name" value="MetI-like"/>
</dbReference>
<accession>A0A1I7GWS5</accession>
<proteinExistence type="inferred from homology"/>
<dbReference type="InterPro" id="IPR045621">
    <property type="entry name" value="BPD_transp_1_N"/>
</dbReference>
<dbReference type="PANTHER" id="PTHR43163">
    <property type="entry name" value="DIPEPTIDE TRANSPORT SYSTEM PERMEASE PROTEIN DPPB-RELATED"/>
    <property type="match status" value="1"/>
</dbReference>
<feature type="transmembrane region" description="Helical" evidence="7">
    <location>
        <begin position="248"/>
        <end position="266"/>
    </location>
</feature>